<dbReference type="Proteomes" id="UP000499080">
    <property type="component" value="Unassembled WGS sequence"/>
</dbReference>
<proteinExistence type="predicted"/>
<evidence type="ECO:0000313" key="2">
    <source>
        <dbReference type="Proteomes" id="UP000499080"/>
    </source>
</evidence>
<dbReference type="AlphaFoldDB" id="A0A4Y2U7G0"/>
<keyword evidence="2" id="KW-1185">Reference proteome</keyword>
<comment type="caution">
    <text evidence="1">The sequence shown here is derived from an EMBL/GenBank/DDBJ whole genome shotgun (WGS) entry which is preliminary data.</text>
</comment>
<name>A0A4Y2U7G0_ARAVE</name>
<reference evidence="1 2" key="1">
    <citation type="journal article" date="2019" name="Sci. Rep.">
        <title>Orb-weaving spider Araneus ventricosus genome elucidates the spidroin gene catalogue.</title>
        <authorList>
            <person name="Kono N."/>
            <person name="Nakamura H."/>
            <person name="Ohtoshi R."/>
            <person name="Moran D.A.P."/>
            <person name="Shinohara A."/>
            <person name="Yoshida Y."/>
            <person name="Fujiwara M."/>
            <person name="Mori M."/>
            <person name="Tomita M."/>
            <person name="Arakawa K."/>
        </authorList>
    </citation>
    <scope>NUCLEOTIDE SEQUENCE [LARGE SCALE GENOMIC DNA]</scope>
</reference>
<evidence type="ECO:0000313" key="1">
    <source>
        <dbReference type="EMBL" id="GBO07490.1"/>
    </source>
</evidence>
<protein>
    <submittedName>
        <fullName evidence="1">Uncharacterized protein</fullName>
    </submittedName>
</protein>
<dbReference type="EMBL" id="BGPR01033521">
    <property type="protein sequence ID" value="GBO07490.1"/>
    <property type="molecule type" value="Genomic_DNA"/>
</dbReference>
<accession>A0A4Y2U7G0</accession>
<organism evidence="1 2">
    <name type="scientific">Araneus ventricosus</name>
    <name type="common">Orbweaver spider</name>
    <name type="synonym">Epeira ventricosa</name>
    <dbReference type="NCBI Taxonomy" id="182803"/>
    <lineage>
        <taxon>Eukaryota</taxon>
        <taxon>Metazoa</taxon>
        <taxon>Ecdysozoa</taxon>
        <taxon>Arthropoda</taxon>
        <taxon>Chelicerata</taxon>
        <taxon>Arachnida</taxon>
        <taxon>Araneae</taxon>
        <taxon>Araneomorphae</taxon>
        <taxon>Entelegynae</taxon>
        <taxon>Araneoidea</taxon>
        <taxon>Araneidae</taxon>
        <taxon>Araneus</taxon>
    </lineage>
</organism>
<gene>
    <name evidence="1" type="ORF">AVEN_134547_1</name>
</gene>
<sequence>MIELGWMTLDLVEGVPRELLDVFFNFINFPVIWHGMISHVPWRIHHDMENFPSVCFCFMSPDLGCHALACRDGASEEDQVAFRGCCDPPPPSGQTFVAPSHNWLFN</sequence>